<keyword evidence="2" id="KW-1185">Reference proteome</keyword>
<dbReference type="EMBL" id="SZYD01000006">
    <property type="protein sequence ID" value="KAD5962064.1"/>
    <property type="molecule type" value="Genomic_DNA"/>
</dbReference>
<dbReference type="Proteomes" id="UP000326396">
    <property type="component" value="Linkage Group LG14"/>
</dbReference>
<reference evidence="1 2" key="1">
    <citation type="submission" date="2019-05" db="EMBL/GenBank/DDBJ databases">
        <title>Mikania micrantha, genome provides insights into the molecular mechanism of rapid growth.</title>
        <authorList>
            <person name="Liu B."/>
        </authorList>
    </citation>
    <scope>NUCLEOTIDE SEQUENCE [LARGE SCALE GENOMIC DNA]</scope>
    <source>
        <strain evidence="1">NLD-2019</strain>
        <tissue evidence="1">Leaf</tissue>
    </source>
</reference>
<dbReference type="AlphaFoldDB" id="A0A5N6P9X8"/>
<comment type="caution">
    <text evidence="1">The sequence shown here is derived from an EMBL/GenBank/DDBJ whole genome shotgun (WGS) entry which is preliminary data.</text>
</comment>
<gene>
    <name evidence="1" type="ORF">E3N88_13537</name>
</gene>
<proteinExistence type="predicted"/>
<sequence>MDCMFPKLKEVDDLRCLAAIADLGRGPTILNDAPVLPPTAEAHRPPKNAEDRRAPTAVFVRLEVNFVSN</sequence>
<evidence type="ECO:0000313" key="1">
    <source>
        <dbReference type="EMBL" id="KAD5962064.1"/>
    </source>
</evidence>
<protein>
    <submittedName>
        <fullName evidence="1">Uncharacterized protein</fullName>
    </submittedName>
</protein>
<evidence type="ECO:0000313" key="2">
    <source>
        <dbReference type="Proteomes" id="UP000326396"/>
    </source>
</evidence>
<accession>A0A5N6P9X8</accession>
<organism evidence="1 2">
    <name type="scientific">Mikania micrantha</name>
    <name type="common">bitter vine</name>
    <dbReference type="NCBI Taxonomy" id="192012"/>
    <lineage>
        <taxon>Eukaryota</taxon>
        <taxon>Viridiplantae</taxon>
        <taxon>Streptophyta</taxon>
        <taxon>Embryophyta</taxon>
        <taxon>Tracheophyta</taxon>
        <taxon>Spermatophyta</taxon>
        <taxon>Magnoliopsida</taxon>
        <taxon>eudicotyledons</taxon>
        <taxon>Gunneridae</taxon>
        <taxon>Pentapetalae</taxon>
        <taxon>asterids</taxon>
        <taxon>campanulids</taxon>
        <taxon>Asterales</taxon>
        <taxon>Asteraceae</taxon>
        <taxon>Asteroideae</taxon>
        <taxon>Heliantheae alliance</taxon>
        <taxon>Eupatorieae</taxon>
        <taxon>Mikania</taxon>
    </lineage>
</organism>
<name>A0A5N6P9X8_9ASTR</name>